<evidence type="ECO:0000256" key="2">
    <source>
        <dbReference type="ARBA" id="ARBA00004141"/>
    </source>
</evidence>
<feature type="domain" description="Btz" evidence="21">
    <location>
        <begin position="195"/>
        <end position="284"/>
    </location>
</feature>
<keyword evidence="6" id="KW-0963">Cytoplasm</keyword>
<keyword evidence="23" id="KW-1185">Reference proteome</keyword>
<dbReference type="GO" id="GO:0006417">
    <property type="term" value="P:regulation of translation"/>
    <property type="evidence" value="ECO:0007669"/>
    <property type="project" value="UniProtKB-KW"/>
</dbReference>
<keyword evidence="7" id="KW-0507">mRNA processing</keyword>
<dbReference type="GO" id="GO:0008380">
    <property type="term" value="P:RNA splicing"/>
    <property type="evidence" value="ECO:0007669"/>
    <property type="project" value="UniProtKB-KW"/>
</dbReference>
<dbReference type="InterPro" id="IPR018545">
    <property type="entry name" value="Btz_dom"/>
</dbReference>
<dbReference type="GO" id="GO:0000184">
    <property type="term" value="P:nuclear-transcribed mRNA catabolic process, nonsense-mediated decay"/>
    <property type="evidence" value="ECO:0007669"/>
    <property type="project" value="UniProtKB-KW"/>
</dbReference>
<name>A0AAD7U731_9STRA</name>
<keyword evidence="16" id="KW-0508">mRNA splicing</keyword>
<keyword evidence="10" id="KW-0810">Translation regulation</keyword>
<comment type="subcellular location">
    <subcellularLocation>
        <location evidence="3">Cytoplasm</location>
    </subcellularLocation>
    <subcellularLocation>
        <location evidence="2 19">Membrane</location>
        <topology evidence="2 19">Multi-pass membrane protein</topology>
    </subcellularLocation>
    <subcellularLocation>
        <location evidence="1">Nucleus</location>
    </subcellularLocation>
</comment>
<evidence type="ECO:0000256" key="17">
    <source>
        <dbReference type="ARBA" id="ARBA00023242"/>
    </source>
</evidence>
<evidence type="ECO:0000256" key="14">
    <source>
        <dbReference type="ARBA" id="ARBA00023136"/>
    </source>
</evidence>
<evidence type="ECO:0000313" key="23">
    <source>
        <dbReference type="Proteomes" id="UP001230188"/>
    </source>
</evidence>
<feature type="transmembrane region" description="Helical" evidence="19">
    <location>
        <begin position="136"/>
        <end position="156"/>
    </location>
</feature>
<sequence>MFSSSSASSSSHFDSLYASTRSLLTGEPREQSVGEQLEEECCEGCPKLTYKQRLVGFVACFGIGMLIEFGSFFRIVQLIKGNPKPFVRIVYTVAVHFVVALQAICYTLGNIIAICSSFFLSGPWNQVKRMFAPTRAIATAIYLTSIFATLFCAYYPNIPARAGLIVLLLEGEDEEESLSSGETLTPRARRRVAVESEEAEGAEEQEPKAVEKKSKTKDPSYVPTHGTFYLHDDRAKTAKPVPRRKRETAGDSDVWLHDKYLELVASEDGRSAEPQRHKKPQQSRQQQGTTRSKRRHRKPPQTALNPSAEAFTPESLDIALKKLQEDDDEEEYVAKPLAPKKSYSAMRASYINPNATPFEASKLPTTTI</sequence>
<gene>
    <name evidence="22" type="ORF">CTAYLR_005352</name>
</gene>
<dbReference type="Pfam" id="PF04178">
    <property type="entry name" value="Got1"/>
    <property type="match status" value="1"/>
</dbReference>
<evidence type="ECO:0000256" key="7">
    <source>
        <dbReference type="ARBA" id="ARBA00022664"/>
    </source>
</evidence>
<proteinExistence type="inferred from homology"/>
<evidence type="ECO:0000256" key="1">
    <source>
        <dbReference type="ARBA" id="ARBA00004123"/>
    </source>
</evidence>
<feature type="compositionally biased region" description="Acidic residues" evidence="20">
    <location>
        <begin position="195"/>
        <end position="204"/>
    </location>
</feature>
<evidence type="ECO:0000256" key="15">
    <source>
        <dbReference type="ARBA" id="ARBA00023161"/>
    </source>
</evidence>
<evidence type="ECO:0000256" key="19">
    <source>
        <dbReference type="RuleBase" id="RU363111"/>
    </source>
</evidence>
<keyword evidence="15" id="KW-0866">Nonsense-mediated mRNA decay</keyword>
<comment type="caution">
    <text evidence="22">The sequence shown here is derived from an EMBL/GenBank/DDBJ whole genome shotgun (WGS) entry which is preliminary data.</text>
</comment>
<evidence type="ECO:0000256" key="6">
    <source>
        <dbReference type="ARBA" id="ARBA00022490"/>
    </source>
</evidence>
<dbReference type="GO" id="GO:0035145">
    <property type="term" value="C:exon-exon junction complex"/>
    <property type="evidence" value="ECO:0007669"/>
    <property type="project" value="InterPro"/>
</dbReference>
<dbReference type="GO" id="GO:0005737">
    <property type="term" value="C:cytoplasm"/>
    <property type="evidence" value="ECO:0007669"/>
    <property type="project" value="UniProtKB-SubCell"/>
</dbReference>
<keyword evidence="5 19" id="KW-0813">Transport</keyword>
<evidence type="ECO:0000256" key="8">
    <source>
        <dbReference type="ARBA" id="ARBA00022692"/>
    </source>
</evidence>
<dbReference type="GO" id="GO:0012505">
    <property type="term" value="C:endomembrane system"/>
    <property type="evidence" value="ECO:0007669"/>
    <property type="project" value="UniProtKB-ARBA"/>
</dbReference>
<evidence type="ECO:0000256" key="3">
    <source>
        <dbReference type="ARBA" id="ARBA00004496"/>
    </source>
</evidence>
<evidence type="ECO:0000256" key="4">
    <source>
        <dbReference type="ARBA" id="ARBA00009548"/>
    </source>
</evidence>
<dbReference type="EMBL" id="JAQMWT010000572">
    <property type="protein sequence ID" value="KAJ8599328.1"/>
    <property type="molecule type" value="Genomic_DNA"/>
</dbReference>
<keyword evidence="12 19" id="KW-0653">Protein transport</keyword>
<dbReference type="GO" id="GO:0016192">
    <property type="term" value="P:vesicle-mediated transport"/>
    <property type="evidence" value="ECO:0007669"/>
    <property type="project" value="InterPro"/>
</dbReference>
<evidence type="ECO:0000256" key="13">
    <source>
        <dbReference type="ARBA" id="ARBA00022989"/>
    </source>
</evidence>
<keyword evidence="14 19" id="KW-0472">Membrane</keyword>
<dbReference type="InterPro" id="IPR011691">
    <property type="entry name" value="Vesicle_transpt_SFT2"/>
</dbReference>
<keyword evidence="11" id="KW-0694">RNA-binding</keyword>
<comment type="similarity">
    <text evidence="18 19">Belongs to the SFT2 family.</text>
</comment>
<evidence type="ECO:0000256" key="5">
    <source>
        <dbReference type="ARBA" id="ARBA00022448"/>
    </source>
</evidence>
<evidence type="ECO:0000256" key="12">
    <source>
        <dbReference type="ARBA" id="ARBA00022927"/>
    </source>
</evidence>
<dbReference type="GO" id="GO:0015031">
    <property type="term" value="P:protein transport"/>
    <property type="evidence" value="ECO:0007669"/>
    <property type="project" value="UniProtKB-KW"/>
</dbReference>
<comment type="function">
    <text evidence="19">May be involved in fusion of retrograde transport vesicles derived from an endocytic compartment with the Golgi complex.</text>
</comment>
<comment type="similarity">
    <text evidence="4">Belongs to the CASC3 family.</text>
</comment>
<evidence type="ECO:0000256" key="20">
    <source>
        <dbReference type="SAM" id="MobiDB-lite"/>
    </source>
</evidence>
<keyword evidence="8 19" id="KW-0812">Transmembrane</keyword>
<evidence type="ECO:0000259" key="21">
    <source>
        <dbReference type="Pfam" id="PF09405"/>
    </source>
</evidence>
<comment type="caution">
    <text evidence="19">Lacks conserved residue(s) required for the propagation of feature annotation.</text>
</comment>
<accession>A0AAD7U731</accession>
<keyword evidence="13 19" id="KW-1133">Transmembrane helix</keyword>
<dbReference type="GO" id="GO:0016020">
    <property type="term" value="C:membrane"/>
    <property type="evidence" value="ECO:0007669"/>
    <property type="project" value="UniProtKB-SubCell"/>
</dbReference>
<feature type="transmembrane region" description="Helical" evidence="19">
    <location>
        <begin position="54"/>
        <end position="77"/>
    </location>
</feature>
<dbReference type="PANTHER" id="PTHR23137">
    <property type="entry name" value="VESICLE TRANSPORT PROTEIN-RELATED"/>
    <property type="match status" value="1"/>
</dbReference>
<feature type="region of interest" description="Disordered" evidence="20">
    <location>
        <begin position="267"/>
        <end position="315"/>
    </location>
</feature>
<keyword evidence="9" id="KW-0509">mRNA transport</keyword>
<evidence type="ECO:0000256" key="18">
    <source>
        <dbReference type="ARBA" id="ARBA00025800"/>
    </source>
</evidence>
<feature type="region of interest" description="Disordered" evidence="20">
    <location>
        <begin position="177"/>
        <end position="251"/>
    </location>
</feature>
<feature type="compositionally biased region" description="Basic and acidic residues" evidence="20">
    <location>
        <begin position="205"/>
        <end position="218"/>
    </location>
</feature>
<evidence type="ECO:0000256" key="11">
    <source>
        <dbReference type="ARBA" id="ARBA00022884"/>
    </source>
</evidence>
<organism evidence="22 23">
    <name type="scientific">Chrysophaeum taylorii</name>
    <dbReference type="NCBI Taxonomy" id="2483200"/>
    <lineage>
        <taxon>Eukaryota</taxon>
        <taxon>Sar</taxon>
        <taxon>Stramenopiles</taxon>
        <taxon>Ochrophyta</taxon>
        <taxon>Pelagophyceae</taxon>
        <taxon>Pelagomonadales</taxon>
        <taxon>Pelagomonadaceae</taxon>
        <taxon>Chrysophaeum</taxon>
    </lineage>
</organism>
<evidence type="ECO:0000313" key="22">
    <source>
        <dbReference type="EMBL" id="KAJ8599328.1"/>
    </source>
</evidence>
<evidence type="ECO:0000256" key="16">
    <source>
        <dbReference type="ARBA" id="ARBA00023187"/>
    </source>
</evidence>
<dbReference type="GO" id="GO:0006397">
    <property type="term" value="P:mRNA processing"/>
    <property type="evidence" value="ECO:0007669"/>
    <property type="project" value="UniProtKB-KW"/>
</dbReference>
<dbReference type="AlphaFoldDB" id="A0AAD7U731"/>
<dbReference type="Pfam" id="PF09405">
    <property type="entry name" value="Btz"/>
    <property type="match status" value="1"/>
</dbReference>
<evidence type="ECO:0000256" key="9">
    <source>
        <dbReference type="ARBA" id="ARBA00022816"/>
    </source>
</evidence>
<protein>
    <recommendedName>
        <fullName evidence="19">Vesicle transport protein</fullName>
    </recommendedName>
</protein>
<dbReference type="Proteomes" id="UP001230188">
    <property type="component" value="Unassembled WGS sequence"/>
</dbReference>
<dbReference type="GO" id="GO:0051028">
    <property type="term" value="P:mRNA transport"/>
    <property type="evidence" value="ECO:0007669"/>
    <property type="project" value="UniProtKB-KW"/>
</dbReference>
<dbReference type="GO" id="GO:0003729">
    <property type="term" value="F:mRNA binding"/>
    <property type="evidence" value="ECO:0007669"/>
    <property type="project" value="InterPro"/>
</dbReference>
<feature type="transmembrane region" description="Helical" evidence="19">
    <location>
        <begin position="89"/>
        <end position="115"/>
    </location>
</feature>
<keyword evidence="17" id="KW-0539">Nucleus</keyword>
<evidence type="ECO:0000256" key="10">
    <source>
        <dbReference type="ARBA" id="ARBA00022845"/>
    </source>
</evidence>
<dbReference type="InterPro" id="IPR007305">
    <property type="entry name" value="Vesicle_transpt_Got1/SFT2"/>
</dbReference>
<reference evidence="22" key="1">
    <citation type="submission" date="2023-01" db="EMBL/GenBank/DDBJ databases">
        <title>Metagenome sequencing of chrysophaentin producing Chrysophaeum taylorii.</title>
        <authorList>
            <person name="Davison J."/>
            <person name="Bewley C."/>
        </authorList>
    </citation>
    <scope>NUCLEOTIDE SEQUENCE</scope>
    <source>
        <strain evidence="22">NIES-1699</strain>
    </source>
</reference>
<dbReference type="PANTHER" id="PTHR23137:SF6">
    <property type="entry name" value="VESICLE TRANSPORT PROTEIN"/>
    <property type="match status" value="1"/>
</dbReference>